<name>A0A9X3B669_9BACT</name>
<evidence type="ECO:0000259" key="5">
    <source>
        <dbReference type="Pfam" id="PF04542"/>
    </source>
</evidence>
<evidence type="ECO:0000259" key="6">
    <source>
        <dbReference type="Pfam" id="PF08281"/>
    </source>
</evidence>
<protein>
    <submittedName>
        <fullName evidence="7">Sigma-70 family RNA polymerase sigma factor</fullName>
    </submittedName>
</protein>
<keyword evidence="3" id="KW-0731">Sigma factor</keyword>
<evidence type="ECO:0000256" key="4">
    <source>
        <dbReference type="ARBA" id="ARBA00023163"/>
    </source>
</evidence>
<dbReference type="SUPFAM" id="SSF88659">
    <property type="entry name" value="Sigma3 and sigma4 domains of RNA polymerase sigma factors"/>
    <property type="match status" value="1"/>
</dbReference>
<dbReference type="InterPro" id="IPR007627">
    <property type="entry name" value="RNA_pol_sigma70_r2"/>
</dbReference>
<dbReference type="RefSeq" id="WP_279295026.1">
    <property type="nucleotide sequence ID" value="NZ_JAOTIF010000001.1"/>
</dbReference>
<dbReference type="Pfam" id="PF08281">
    <property type="entry name" value="Sigma70_r4_2"/>
    <property type="match status" value="1"/>
</dbReference>
<dbReference type="Gene3D" id="1.10.1740.10">
    <property type="match status" value="1"/>
</dbReference>
<keyword evidence="4" id="KW-0804">Transcription</keyword>
<evidence type="ECO:0000256" key="1">
    <source>
        <dbReference type="ARBA" id="ARBA00010641"/>
    </source>
</evidence>
<dbReference type="InterPro" id="IPR013324">
    <property type="entry name" value="RNA_pol_sigma_r3/r4-like"/>
</dbReference>
<gene>
    <name evidence="7" type="ORF">OCK74_00570</name>
</gene>
<evidence type="ECO:0000256" key="3">
    <source>
        <dbReference type="ARBA" id="ARBA00023082"/>
    </source>
</evidence>
<comment type="caution">
    <text evidence="7">The sequence shown here is derived from an EMBL/GenBank/DDBJ whole genome shotgun (WGS) entry which is preliminary data.</text>
</comment>
<dbReference type="InterPro" id="IPR036388">
    <property type="entry name" value="WH-like_DNA-bd_sf"/>
</dbReference>
<dbReference type="SUPFAM" id="SSF88946">
    <property type="entry name" value="Sigma2 domain of RNA polymerase sigma factors"/>
    <property type="match status" value="1"/>
</dbReference>
<accession>A0A9X3B669</accession>
<dbReference type="NCBIfam" id="TIGR02937">
    <property type="entry name" value="sigma70-ECF"/>
    <property type="match status" value="1"/>
</dbReference>
<comment type="similarity">
    <text evidence="1">Belongs to the sigma-70 factor family. ECF subfamily.</text>
</comment>
<proteinExistence type="inferred from homology"/>
<organism evidence="7 8">
    <name type="scientific">Paraflavisolibacter caeni</name>
    <dbReference type="NCBI Taxonomy" id="2982496"/>
    <lineage>
        <taxon>Bacteria</taxon>
        <taxon>Pseudomonadati</taxon>
        <taxon>Bacteroidota</taxon>
        <taxon>Chitinophagia</taxon>
        <taxon>Chitinophagales</taxon>
        <taxon>Chitinophagaceae</taxon>
        <taxon>Paraflavisolibacter</taxon>
    </lineage>
</organism>
<reference evidence="7" key="1">
    <citation type="submission" date="2022-09" db="EMBL/GenBank/DDBJ databases">
        <authorList>
            <person name="Yuan C."/>
            <person name="Ke Z."/>
        </authorList>
    </citation>
    <scope>NUCLEOTIDE SEQUENCE</scope>
    <source>
        <strain evidence="7">LB-8</strain>
    </source>
</reference>
<dbReference type="EMBL" id="JAOTIF010000001">
    <property type="protein sequence ID" value="MCU7547580.1"/>
    <property type="molecule type" value="Genomic_DNA"/>
</dbReference>
<dbReference type="PANTHER" id="PTHR43133">
    <property type="entry name" value="RNA POLYMERASE ECF-TYPE SIGMA FACTO"/>
    <property type="match status" value="1"/>
</dbReference>
<dbReference type="GO" id="GO:0016987">
    <property type="term" value="F:sigma factor activity"/>
    <property type="evidence" value="ECO:0007669"/>
    <property type="project" value="UniProtKB-KW"/>
</dbReference>
<dbReference type="InterPro" id="IPR013249">
    <property type="entry name" value="RNA_pol_sigma70_r4_t2"/>
</dbReference>
<dbReference type="Gene3D" id="1.10.10.10">
    <property type="entry name" value="Winged helix-like DNA-binding domain superfamily/Winged helix DNA-binding domain"/>
    <property type="match status" value="1"/>
</dbReference>
<dbReference type="InterPro" id="IPR013325">
    <property type="entry name" value="RNA_pol_sigma_r2"/>
</dbReference>
<dbReference type="AlphaFoldDB" id="A0A9X3B669"/>
<keyword evidence="8" id="KW-1185">Reference proteome</keyword>
<dbReference type="Pfam" id="PF04542">
    <property type="entry name" value="Sigma70_r2"/>
    <property type="match status" value="1"/>
</dbReference>
<dbReference type="GO" id="GO:0006352">
    <property type="term" value="P:DNA-templated transcription initiation"/>
    <property type="evidence" value="ECO:0007669"/>
    <property type="project" value="InterPro"/>
</dbReference>
<feature type="domain" description="RNA polymerase sigma-70 region 2" evidence="5">
    <location>
        <begin position="31"/>
        <end position="93"/>
    </location>
</feature>
<dbReference type="CDD" id="cd06171">
    <property type="entry name" value="Sigma70_r4"/>
    <property type="match status" value="1"/>
</dbReference>
<dbReference type="GO" id="GO:0003677">
    <property type="term" value="F:DNA binding"/>
    <property type="evidence" value="ECO:0007669"/>
    <property type="project" value="InterPro"/>
</dbReference>
<dbReference type="Proteomes" id="UP001155483">
    <property type="component" value="Unassembled WGS sequence"/>
</dbReference>
<reference evidence="7" key="2">
    <citation type="submission" date="2023-04" db="EMBL/GenBank/DDBJ databases">
        <title>Paracnuella aquatica gen. nov., sp. nov., a member of the family Chitinophagaceae isolated from a hot spring.</title>
        <authorList>
            <person name="Wang C."/>
        </authorList>
    </citation>
    <scope>NUCLEOTIDE SEQUENCE</scope>
    <source>
        <strain evidence="7">LB-8</strain>
    </source>
</reference>
<evidence type="ECO:0000256" key="2">
    <source>
        <dbReference type="ARBA" id="ARBA00023015"/>
    </source>
</evidence>
<evidence type="ECO:0000313" key="8">
    <source>
        <dbReference type="Proteomes" id="UP001155483"/>
    </source>
</evidence>
<dbReference type="InterPro" id="IPR039425">
    <property type="entry name" value="RNA_pol_sigma-70-like"/>
</dbReference>
<dbReference type="PANTHER" id="PTHR43133:SF51">
    <property type="entry name" value="RNA POLYMERASE SIGMA FACTOR"/>
    <property type="match status" value="1"/>
</dbReference>
<evidence type="ECO:0000313" key="7">
    <source>
        <dbReference type="EMBL" id="MCU7547580.1"/>
    </source>
</evidence>
<keyword evidence="2" id="KW-0805">Transcription regulation</keyword>
<sequence>MDHLLKKIGISSDEEIIQRVLDGETALFEILIRRYNPILYKIARGYGFNHQDAEDLMQETHVTGFQQLQHFEHRATYKTWLSKILINKCLYKLKYGHFKYEVQNSDLISENVVPTFSRREQADLGKIIVNRELLNALEASLQQIPIHYRTVFVLREIEGFSVNETADLLDITPVNVKVRLNRAKAMLQKQLEQFYSSGDLYEFNLIYCTEIVNRVFACIQNSTSE</sequence>
<dbReference type="InterPro" id="IPR014284">
    <property type="entry name" value="RNA_pol_sigma-70_dom"/>
</dbReference>
<feature type="domain" description="RNA polymerase sigma factor 70 region 4 type 2" evidence="6">
    <location>
        <begin position="135"/>
        <end position="187"/>
    </location>
</feature>